<reference evidence="2 3" key="1">
    <citation type="submission" date="2016-10" db="EMBL/GenBank/DDBJ databases">
        <authorList>
            <person name="de Groot N.N."/>
        </authorList>
    </citation>
    <scope>NUCLEOTIDE SEQUENCE [LARGE SCALE GENOMIC DNA]</scope>
    <source>
        <strain evidence="2 3">DSM 28286</strain>
    </source>
</reference>
<sequence length="118" mass="12912">MKLKEAFVLLFPAVLACTSCSRDNENIDCIKEQILVKIEHTRHADNKNAIDFSINYTGSKTITSVNWNFGDGTSLSGDSISVTHIYADTGLFITKASVNVVEDGASCTLTPDKKVRIK</sequence>
<name>A0A1I5YU04_9BACT</name>
<organism evidence="2 3">
    <name type="scientific">Parafilimonas terrae</name>
    <dbReference type="NCBI Taxonomy" id="1465490"/>
    <lineage>
        <taxon>Bacteria</taxon>
        <taxon>Pseudomonadati</taxon>
        <taxon>Bacteroidota</taxon>
        <taxon>Chitinophagia</taxon>
        <taxon>Chitinophagales</taxon>
        <taxon>Chitinophagaceae</taxon>
        <taxon>Parafilimonas</taxon>
    </lineage>
</organism>
<accession>A0A1I5YU04</accession>
<dbReference type="SUPFAM" id="SSF49299">
    <property type="entry name" value="PKD domain"/>
    <property type="match status" value="1"/>
</dbReference>
<dbReference type="RefSeq" id="WP_090662128.1">
    <property type="nucleotide sequence ID" value="NZ_FOXQ01000014.1"/>
</dbReference>
<dbReference type="OrthoDB" id="1363152at2"/>
<dbReference type="PROSITE" id="PS51257">
    <property type="entry name" value="PROKAR_LIPOPROTEIN"/>
    <property type="match status" value="1"/>
</dbReference>
<protein>
    <recommendedName>
        <fullName evidence="1">PKD domain-containing protein</fullName>
    </recommendedName>
</protein>
<dbReference type="InterPro" id="IPR000601">
    <property type="entry name" value="PKD_dom"/>
</dbReference>
<keyword evidence="3" id="KW-1185">Reference proteome</keyword>
<evidence type="ECO:0000313" key="3">
    <source>
        <dbReference type="Proteomes" id="UP000199031"/>
    </source>
</evidence>
<gene>
    <name evidence="2" type="ORF">SAMN05444277_11430</name>
</gene>
<evidence type="ECO:0000313" key="2">
    <source>
        <dbReference type="EMBL" id="SFQ47699.1"/>
    </source>
</evidence>
<dbReference type="CDD" id="cd00146">
    <property type="entry name" value="PKD"/>
    <property type="match status" value="1"/>
</dbReference>
<dbReference type="PROSITE" id="PS50093">
    <property type="entry name" value="PKD"/>
    <property type="match status" value="1"/>
</dbReference>
<dbReference type="Pfam" id="PF18911">
    <property type="entry name" value="PKD_4"/>
    <property type="match status" value="1"/>
</dbReference>
<feature type="domain" description="PKD" evidence="1">
    <location>
        <begin position="33"/>
        <end position="99"/>
    </location>
</feature>
<dbReference type="Gene3D" id="2.60.40.10">
    <property type="entry name" value="Immunoglobulins"/>
    <property type="match status" value="1"/>
</dbReference>
<dbReference type="AlphaFoldDB" id="A0A1I5YU04"/>
<dbReference type="InterPro" id="IPR013783">
    <property type="entry name" value="Ig-like_fold"/>
</dbReference>
<proteinExistence type="predicted"/>
<dbReference type="Proteomes" id="UP000199031">
    <property type="component" value="Unassembled WGS sequence"/>
</dbReference>
<dbReference type="EMBL" id="FOXQ01000014">
    <property type="protein sequence ID" value="SFQ47699.1"/>
    <property type="molecule type" value="Genomic_DNA"/>
</dbReference>
<dbReference type="STRING" id="1465490.SAMN05444277_11430"/>
<evidence type="ECO:0000259" key="1">
    <source>
        <dbReference type="PROSITE" id="PS50093"/>
    </source>
</evidence>
<dbReference type="InterPro" id="IPR035986">
    <property type="entry name" value="PKD_dom_sf"/>
</dbReference>